<organism evidence="1 2">
    <name type="scientific">Rhodococcus globerulus</name>
    <dbReference type="NCBI Taxonomy" id="33008"/>
    <lineage>
        <taxon>Bacteria</taxon>
        <taxon>Bacillati</taxon>
        <taxon>Actinomycetota</taxon>
        <taxon>Actinomycetes</taxon>
        <taxon>Mycobacteriales</taxon>
        <taxon>Nocardiaceae</taxon>
        <taxon>Rhodococcus</taxon>
    </lineage>
</organism>
<name>A0ABU4BZK9_RHOGO</name>
<sequence length="69" mass="8264">MSATREFHLREIAPATYLLTYTLQQDTKLTRRATIWQRRERDWTVLYRQGTLVSDPTLNVVIHHPRVDQ</sequence>
<evidence type="ECO:0000313" key="2">
    <source>
        <dbReference type="Proteomes" id="UP001185927"/>
    </source>
</evidence>
<dbReference type="Proteomes" id="UP001185927">
    <property type="component" value="Unassembled WGS sequence"/>
</dbReference>
<dbReference type="RefSeq" id="WP_143547503.1">
    <property type="nucleotide sequence ID" value="NZ_JAWLKB010000011.1"/>
</dbReference>
<reference evidence="1 2" key="1">
    <citation type="submission" date="2023-10" db="EMBL/GenBank/DDBJ databases">
        <title>Development of a sustainable strategy for remediation of hydrocarbon-contaminated territories based on the waste exchange concept.</title>
        <authorList>
            <person name="Krivoruchko A."/>
        </authorList>
    </citation>
    <scope>NUCLEOTIDE SEQUENCE [LARGE SCALE GENOMIC DNA]</scope>
    <source>
        <strain evidence="1 2">IEGM 1203</strain>
    </source>
</reference>
<proteinExistence type="predicted"/>
<evidence type="ECO:0000313" key="1">
    <source>
        <dbReference type="EMBL" id="MDV6269499.1"/>
    </source>
</evidence>
<comment type="caution">
    <text evidence="1">The sequence shown here is derived from an EMBL/GenBank/DDBJ whole genome shotgun (WGS) entry which is preliminary data.</text>
</comment>
<accession>A0ABU4BZK9</accession>
<protein>
    <recommendedName>
        <fullName evidence="3">DUF4440 domain-containing protein</fullName>
    </recommendedName>
</protein>
<evidence type="ECO:0008006" key="3">
    <source>
        <dbReference type="Google" id="ProtNLM"/>
    </source>
</evidence>
<keyword evidence="2" id="KW-1185">Reference proteome</keyword>
<dbReference type="EMBL" id="JAWLKB010000011">
    <property type="protein sequence ID" value="MDV6269499.1"/>
    <property type="molecule type" value="Genomic_DNA"/>
</dbReference>
<gene>
    <name evidence="1" type="ORF">R3Q16_23050</name>
</gene>